<dbReference type="EMBL" id="RBNJ01000272">
    <property type="protein sequence ID" value="RUS34967.1"/>
    <property type="molecule type" value="Genomic_DNA"/>
</dbReference>
<evidence type="ECO:0000313" key="2">
    <source>
        <dbReference type="EMBL" id="RUS34967.1"/>
    </source>
</evidence>
<dbReference type="Gene3D" id="3.80.10.10">
    <property type="entry name" value="Ribonuclease Inhibitor"/>
    <property type="match status" value="1"/>
</dbReference>
<feature type="domain" description="F-box" evidence="1">
    <location>
        <begin position="20"/>
        <end position="61"/>
    </location>
</feature>
<name>A0A433QYV6_9FUNG</name>
<dbReference type="Pfam" id="PF12937">
    <property type="entry name" value="F-box-like"/>
    <property type="match status" value="1"/>
</dbReference>
<evidence type="ECO:0000259" key="1">
    <source>
        <dbReference type="Pfam" id="PF12937"/>
    </source>
</evidence>
<evidence type="ECO:0000313" key="3">
    <source>
        <dbReference type="Proteomes" id="UP000274822"/>
    </source>
</evidence>
<reference evidence="2 3" key="1">
    <citation type="journal article" date="2018" name="New Phytol.">
        <title>Phylogenomics of Endogonaceae and evolution of mycorrhizas within Mucoromycota.</title>
        <authorList>
            <person name="Chang Y."/>
            <person name="Desiro A."/>
            <person name="Na H."/>
            <person name="Sandor L."/>
            <person name="Lipzen A."/>
            <person name="Clum A."/>
            <person name="Barry K."/>
            <person name="Grigoriev I.V."/>
            <person name="Martin F.M."/>
            <person name="Stajich J.E."/>
            <person name="Smith M.E."/>
            <person name="Bonito G."/>
            <person name="Spatafora J.W."/>
        </authorList>
    </citation>
    <scope>NUCLEOTIDE SEQUENCE [LARGE SCALE GENOMIC DNA]</scope>
    <source>
        <strain evidence="2 3">AD002</strain>
    </source>
</reference>
<gene>
    <name evidence="2" type="ORF">BC938DRAFT_477339</name>
</gene>
<keyword evidence="3" id="KW-1185">Reference proteome</keyword>
<dbReference type="CDD" id="cd09917">
    <property type="entry name" value="F-box_SF"/>
    <property type="match status" value="1"/>
</dbReference>
<dbReference type="SUPFAM" id="SSF81383">
    <property type="entry name" value="F-box domain"/>
    <property type="match status" value="1"/>
</dbReference>
<dbReference type="InterPro" id="IPR036047">
    <property type="entry name" value="F-box-like_dom_sf"/>
</dbReference>
<proteinExistence type="predicted"/>
<accession>A0A433QYV6</accession>
<sequence>MPKIGTDLQTILEPNPSCPRLPPEILYHIFSYFDLSSPENTDGVFDLMAASMVCREWCEVARPMITDEHIEESQFMDEEIDDKFPENLQRFASLLSTSKILGMNYCTKVNIVIIAINEFLGSPQCVDDARTLTNLPTKPEDHDALFTILALTTPTQLIVQIDKPAGYAPDRLHAREQFLSRLAPHFGVHALTLHLPRDEQPPDPQFASLVHVARASLSKVTLLGRPDPMTRDALSLCVDVRTASIFNGHAPTTDSILKGWRALRSINLLWPAGRVVETVSGMGDTLGDALEDIYVIGSPIMEEAEAAEVAGVLEAVVSRCARLERLYAGASEFPTMSFNYINDGVLRAMARNCKEIRLLDLAPGLGLTAAGIWDDETAPQWPKLRCLNVWNEQVVPEFVERVVLGCGALEEVYMVTEVSEDPGVMRAIEQRGFEWVCDRLWRRPASDSSVVEREEARIAT</sequence>
<dbReference type="Proteomes" id="UP000274822">
    <property type="component" value="Unassembled WGS sequence"/>
</dbReference>
<comment type="caution">
    <text evidence="2">The sequence shown here is derived from an EMBL/GenBank/DDBJ whole genome shotgun (WGS) entry which is preliminary data.</text>
</comment>
<organism evidence="2 3">
    <name type="scientific">Jimgerdemannia flammicorona</name>
    <dbReference type="NCBI Taxonomy" id="994334"/>
    <lineage>
        <taxon>Eukaryota</taxon>
        <taxon>Fungi</taxon>
        <taxon>Fungi incertae sedis</taxon>
        <taxon>Mucoromycota</taxon>
        <taxon>Mucoromycotina</taxon>
        <taxon>Endogonomycetes</taxon>
        <taxon>Endogonales</taxon>
        <taxon>Endogonaceae</taxon>
        <taxon>Jimgerdemannia</taxon>
    </lineage>
</organism>
<dbReference type="Gene3D" id="1.20.1280.50">
    <property type="match status" value="1"/>
</dbReference>
<protein>
    <recommendedName>
        <fullName evidence="1">F-box domain-containing protein</fullName>
    </recommendedName>
</protein>
<dbReference type="AlphaFoldDB" id="A0A433QYV6"/>
<dbReference type="InterPro" id="IPR001810">
    <property type="entry name" value="F-box_dom"/>
</dbReference>
<dbReference type="InterPro" id="IPR032675">
    <property type="entry name" value="LRR_dom_sf"/>
</dbReference>